<protein>
    <submittedName>
        <fullName evidence="2">U32 family peptidase</fullName>
    </submittedName>
</protein>
<dbReference type="PANTHER" id="PTHR30217:SF10">
    <property type="entry name" value="23S RRNA 5-HYDROXYCYTIDINE C2501 SYNTHASE"/>
    <property type="match status" value="1"/>
</dbReference>
<sequence length="606" mass="69022">MIELELLAPAKNLESGIAAITHGADAVYIAASKFGAREKAGNPIEDIEQLCSFAHQYHAKVYVTVNTIIYDQEIDEVQNLIHSIYKAGADAIIIQDFSILKMDIPPIALHASTQMHNLTPEHINFLSTCGISRVVLPRELSVAEIKNIRNKTQVELEFFVHGALCVSYSGQCYMSQALFNRSANRGACAQPCRLSYDLIDEHGNTLLKNKHLLSLKDLNLSRHIDELVNSGVTSFKIEGRLKDIGYVKNITAYYSNLLNQFIDSNKDYKRSSSGRCTYSFTPDPEKSFNRGFTNHFINGRILNQASFNTPKSIGKKIGKVKGVGKNFITISSTENLNNGDGLCFFNPQNELVGFRVNKVDENKIYPNRMVDGLHSGLIIYRNEDFEFEQLLNRESSSRKISCELKVHFSPTKIAFLIVDEDGITLKKELSNSFEEAHNQNILSQIESQLKKTGNTIFEIKSISFNASYLPFIPIKEINRLRRELLDELLKKRLLYHKREIRNIQNINPKLPYENLTYKSNVSNRLSRTFFKELGVNRIQPAFEIQEPDDNVELMVTRYCIKYELNLCPIKQNARPTGKLYLKNKYGIFPLVFDCKSCSMKVMKPKN</sequence>
<feature type="domain" description="Peptidase U32 collagenase" evidence="1">
    <location>
        <begin position="379"/>
        <end position="493"/>
    </location>
</feature>
<proteinExistence type="predicted"/>
<dbReference type="InterPro" id="IPR001539">
    <property type="entry name" value="Peptidase_U32"/>
</dbReference>
<dbReference type="EMBL" id="CP041345">
    <property type="protein sequence ID" value="QKG79089.1"/>
    <property type="molecule type" value="Genomic_DNA"/>
</dbReference>
<dbReference type="KEGG" id="ttz:FHG85_02015"/>
<keyword evidence="3" id="KW-1185">Reference proteome</keyword>
<dbReference type="Pfam" id="PF01136">
    <property type="entry name" value="Peptidase_U32"/>
    <property type="match status" value="1"/>
</dbReference>
<evidence type="ECO:0000259" key="1">
    <source>
        <dbReference type="Pfam" id="PF12392"/>
    </source>
</evidence>
<dbReference type="RefSeq" id="WP_173072607.1">
    <property type="nucleotide sequence ID" value="NZ_CP041345.1"/>
</dbReference>
<accession>A0A7D3Y310</accession>
<organism evidence="2 3">
    <name type="scientific">Tenuifilum thalassicum</name>
    <dbReference type="NCBI Taxonomy" id="2590900"/>
    <lineage>
        <taxon>Bacteria</taxon>
        <taxon>Pseudomonadati</taxon>
        <taxon>Bacteroidota</taxon>
        <taxon>Bacteroidia</taxon>
        <taxon>Bacteroidales</taxon>
        <taxon>Tenuifilaceae</taxon>
        <taxon>Tenuifilum</taxon>
    </lineage>
</organism>
<dbReference type="InterPro" id="IPR051454">
    <property type="entry name" value="RNA/ubiquinone_mod_enzymes"/>
</dbReference>
<dbReference type="Proteomes" id="UP000500961">
    <property type="component" value="Chromosome"/>
</dbReference>
<gene>
    <name evidence="2" type="ORF">FHG85_02015</name>
</gene>
<dbReference type="PANTHER" id="PTHR30217">
    <property type="entry name" value="PEPTIDASE U32 FAMILY"/>
    <property type="match status" value="1"/>
</dbReference>
<dbReference type="AlphaFoldDB" id="A0A7D3Y310"/>
<reference evidence="2 3" key="1">
    <citation type="submission" date="2019-07" db="EMBL/GenBank/DDBJ databases">
        <title>Thalassofilum flectens gen. nov., sp. nov., a novel moderate thermophilic anaerobe from a shallow sea hot spring in Kunashir Island (Russia), representing a new family in the order Bacteroidales, and proposal of Thalassofilacea fam. nov.</title>
        <authorList>
            <person name="Kochetkova T.V."/>
            <person name="Podosokorskaya O.A."/>
            <person name="Novikov A."/>
            <person name="Elcheninov A.G."/>
            <person name="Toshchakov S.V."/>
            <person name="Kublanov I.V."/>
        </authorList>
    </citation>
    <scope>NUCLEOTIDE SEQUENCE [LARGE SCALE GENOMIC DNA]</scope>
    <source>
        <strain evidence="2 3">38-H</strain>
    </source>
</reference>
<evidence type="ECO:0000313" key="2">
    <source>
        <dbReference type="EMBL" id="QKG79089.1"/>
    </source>
</evidence>
<dbReference type="PROSITE" id="PS01276">
    <property type="entry name" value="PEPTIDASE_U32"/>
    <property type="match status" value="1"/>
</dbReference>
<name>A0A7D3Y310_9BACT</name>
<evidence type="ECO:0000313" key="3">
    <source>
        <dbReference type="Proteomes" id="UP000500961"/>
    </source>
</evidence>
<dbReference type="Pfam" id="PF12392">
    <property type="entry name" value="DUF3656"/>
    <property type="match status" value="1"/>
</dbReference>
<dbReference type="InterPro" id="IPR020988">
    <property type="entry name" value="Pept_U32_collagenase"/>
</dbReference>